<dbReference type="EMBL" id="BARU01029640">
    <property type="protein sequence ID" value="GAH69226.1"/>
    <property type="molecule type" value="Genomic_DNA"/>
</dbReference>
<sequence length="265" mass="31395">LPGFDVLNETELIEPAYKKAREVKAPYFATSNINHFVWFSKEKYIELDNLSDWIIDRYYLTDISDPDKIDEPEIRNQINRNIKRFLIDLVEVYTGKKPIHKKPIDEFLIYRLRSAIRTLQVHYKILIYNKVIDDPDFSKKLVKWFIEQGWSYVGQDQDFEKVARQASYLLINKILFYSALQEKLKLSPLSIPEDLTDSTVLKDTLQAYFNSALKIDYETVFTTDFIDELAFPKNIIAINTLKELLKHIKQYRFTELGYDIIGRIF</sequence>
<proteinExistence type="predicted"/>
<accession>X1HGA3</accession>
<name>X1HGA3_9ZZZZ</name>
<feature type="non-terminal residue" evidence="1">
    <location>
        <position position="1"/>
    </location>
</feature>
<dbReference type="AlphaFoldDB" id="X1HGA3"/>
<reference evidence="1" key="1">
    <citation type="journal article" date="2014" name="Front. Microbiol.">
        <title>High frequency of phylogenetically diverse reductive dehalogenase-homologous genes in deep subseafloor sedimentary metagenomes.</title>
        <authorList>
            <person name="Kawai M."/>
            <person name="Futagami T."/>
            <person name="Toyoda A."/>
            <person name="Takaki Y."/>
            <person name="Nishi S."/>
            <person name="Hori S."/>
            <person name="Arai W."/>
            <person name="Tsubouchi T."/>
            <person name="Morono Y."/>
            <person name="Uchiyama I."/>
            <person name="Ito T."/>
            <person name="Fujiyama A."/>
            <person name="Inagaki F."/>
            <person name="Takami H."/>
        </authorList>
    </citation>
    <scope>NUCLEOTIDE SEQUENCE</scope>
    <source>
        <strain evidence="1">Expedition CK06-06</strain>
    </source>
</reference>
<gene>
    <name evidence="1" type="ORF">S03H2_47115</name>
</gene>
<protein>
    <submittedName>
        <fullName evidence="1">Uncharacterized protein</fullName>
    </submittedName>
</protein>
<feature type="non-terminal residue" evidence="1">
    <location>
        <position position="265"/>
    </location>
</feature>
<comment type="caution">
    <text evidence="1">The sequence shown here is derived from an EMBL/GenBank/DDBJ whole genome shotgun (WGS) entry which is preliminary data.</text>
</comment>
<organism evidence="1">
    <name type="scientific">marine sediment metagenome</name>
    <dbReference type="NCBI Taxonomy" id="412755"/>
    <lineage>
        <taxon>unclassified sequences</taxon>
        <taxon>metagenomes</taxon>
        <taxon>ecological metagenomes</taxon>
    </lineage>
</organism>
<evidence type="ECO:0000313" key="1">
    <source>
        <dbReference type="EMBL" id="GAH69226.1"/>
    </source>
</evidence>